<evidence type="ECO:0000256" key="1">
    <source>
        <dbReference type="ARBA" id="ARBA00010618"/>
    </source>
</evidence>
<evidence type="ECO:0000256" key="9">
    <source>
        <dbReference type="RuleBase" id="RU003477"/>
    </source>
</evidence>
<dbReference type="Gene3D" id="2.30.30.30">
    <property type="match status" value="1"/>
</dbReference>
<evidence type="ECO:0000256" key="3">
    <source>
        <dbReference type="ARBA" id="ARBA00022884"/>
    </source>
</evidence>
<keyword evidence="4 8" id="KW-0689">Ribosomal protein</keyword>
<dbReference type="Proteomes" id="UP000247454">
    <property type="component" value="Unassembled WGS sequence"/>
</dbReference>
<keyword evidence="5 8" id="KW-0687">Ribonucleoprotein</keyword>
<name>A0A318T3V5_9HYPH</name>
<sequence length="104" mass="11369">MQKIRKGDKVVVLAGKDKGRTGEVLSVAPKEEKAVVRGINMVKRHQRQTQTQEAGIISKEAPIQLSNLAVADPKDGKPTRVGFRIEQDGKKVRVAKRSGELIDG</sequence>
<dbReference type="PANTHER" id="PTHR12903">
    <property type="entry name" value="MITOCHONDRIAL RIBOSOMAL PROTEIN L24"/>
    <property type="match status" value="1"/>
</dbReference>
<evidence type="ECO:0000256" key="4">
    <source>
        <dbReference type="ARBA" id="ARBA00022980"/>
    </source>
</evidence>
<keyword evidence="3 8" id="KW-0694">RNA-binding</keyword>
<reference evidence="11 12" key="1">
    <citation type="submission" date="2018-06" db="EMBL/GenBank/DDBJ databases">
        <title>Genomic Encyclopedia of Type Strains, Phase III (KMG-III): the genomes of soil and plant-associated and newly described type strains.</title>
        <authorList>
            <person name="Whitman W."/>
        </authorList>
    </citation>
    <scope>NUCLEOTIDE SEQUENCE [LARGE SCALE GENOMIC DNA]</scope>
    <source>
        <strain evidence="11 12">ORS 1419</strain>
    </source>
</reference>
<evidence type="ECO:0000313" key="11">
    <source>
        <dbReference type="EMBL" id="PYE86787.1"/>
    </source>
</evidence>
<evidence type="ECO:0000259" key="10">
    <source>
        <dbReference type="SMART" id="SM00739"/>
    </source>
</evidence>
<evidence type="ECO:0000256" key="5">
    <source>
        <dbReference type="ARBA" id="ARBA00023274"/>
    </source>
</evidence>
<proteinExistence type="inferred from homology"/>
<evidence type="ECO:0000313" key="12">
    <source>
        <dbReference type="Proteomes" id="UP000247454"/>
    </source>
</evidence>
<dbReference type="InterPro" id="IPR008991">
    <property type="entry name" value="Translation_prot_SH3-like_sf"/>
</dbReference>
<dbReference type="AlphaFoldDB" id="A0A318T3V5"/>
<dbReference type="HAMAP" id="MF_01326_B">
    <property type="entry name" value="Ribosomal_uL24_B"/>
    <property type="match status" value="1"/>
</dbReference>
<dbReference type="NCBIfam" id="TIGR01079">
    <property type="entry name" value="rplX_bact"/>
    <property type="match status" value="1"/>
</dbReference>
<dbReference type="GO" id="GO:0006412">
    <property type="term" value="P:translation"/>
    <property type="evidence" value="ECO:0007669"/>
    <property type="project" value="UniProtKB-UniRule"/>
</dbReference>
<dbReference type="FunFam" id="2.30.30.30:FF:000004">
    <property type="entry name" value="50S ribosomal protein L24"/>
    <property type="match status" value="1"/>
</dbReference>
<dbReference type="InterPro" id="IPR057264">
    <property type="entry name" value="Ribosomal_uL24_C"/>
</dbReference>
<dbReference type="PROSITE" id="PS01108">
    <property type="entry name" value="RIBOSOMAL_L24"/>
    <property type="match status" value="1"/>
</dbReference>
<evidence type="ECO:0000256" key="8">
    <source>
        <dbReference type="HAMAP-Rule" id="MF_01326"/>
    </source>
</evidence>
<comment type="similarity">
    <text evidence="1 8 9">Belongs to the universal ribosomal protein uL24 family.</text>
</comment>
<dbReference type="InterPro" id="IPR041988">
    <property type="entry name" value="Ribosomal_uL24_KOW"/>
</dbReference>
<dbReference type="InterPro" id="IPR003256">
    <property type="entry name" value="Ribosomal_uL24"/>
</dbReference>
<comment type="function">
    <text evidence="8">One of two assembly initiator proteins, it binds directly to the 5'-end of the 23S rRNA, where it nucleates assembly of the 50S subunit.</text>
</comment>
<dbReference type="InterPro" id="IPR014722">
    <property type="entry name" value="Rib_uL2_dom2"/>
</dbReference>
<feature type="domain" description="KOW" evidence="10">
    <location>
        <begin position="3"/>
        <end position="30"/>
    </location>
</feature>
<dbReference type="GO" id="GO:0003735">
    <property type="term" value="F:structural constituent of ribosome"/>
    <property type="evidence" value="ECO:0007669"/>
    <property type="project" value="InterPro"/>
</dbReference>
<protein>
    <recommendedName>
        <fullName evidence="6 8">Large ribosomal subunit protein uL24</fullName>
    </recommendedName>
</protein>
<dbReference type="RefSeq" id="WP_110753450.1">
    <property type="nucleotide sequence ID" value="NZ_QJTF01000019.1"/>
</dbReference>
<dbReference type="Pfam" id="PF17136">
    <property type="entry name" value="ribosomal_L24"/>
    <property type="match status" value="1"/>
</dbReference>
<accession>A0A318T3V5</accession>
<dbReference type="GO" id="GO:1990904">
    <property type="term" value="C:ribonucleoprotein complex"/>
    <property type="evidence" value="ECO:0007669"/>
    <property type="project" value="UniProtKB-KW"/>
</dbReference>
<organism evidence="11 12">
    <name type="scientific">Phyllobacterium leguminum</name>
    <dbReference type="NCBI Taxonomy" id="314237"/>
    <lineage>
        <taxon>Bacteria</taxon>
        <taxon>Pseudomonadati</taxon>
        <taxon>Pseudomonadota</taxon>
        <taxon>Alphaproteobacteria</taxon>
        <taxon>Hyphomicrobiales</taxon>
        <taxon>Phyllobacteriaceae</taxon>
        <taxon>Phyllobacterium</taxon>
    </lineage>
</organism>
<gene>
    <name evidence="8" type="primary">rplX</name>
    <name evidence="11" type="ORF">C7477_11914</name>
</gene>
<dbReference type="Pfam" id="PF00467">
    <property type="entry name" value="KOW"/>
    <property type="match status" value="1"/>
</dbReference>
<keyword evidence="2 8" id="KW-0699">rRNA-binding</keyword>
<dbReference type="EMBL" id="QJTF01000019">
    <property type="protein sequence ID" value="PYE86787.1"/>
    <property type="molecule type" value="Genomic_DNA"/>
</dbReference>
<comment type="function">
    <text evidence="7 8">One of the proteins that surrounds the polypeptide exit tunnel on the outside of the subunit.</text>
</comment>
<evidence type="ECO:0000256" key="2">
    <source>
        <dbReference type="ARBA" id="ARBA00022730"/>
    </source>
</evidence>
<keyword evidence="12" id="KW-1185">Reference proteome</keyword>
<dbReference type="InterPro" id="IPR005824">
    <property type="entry name" value="KOW"/>
</dbReference>
<dbReference type="SMART" id="SM00739">
    <property type="entry name" value="KOW"/>
    <property type="match status" value="1"/>
</dbReference>
<evidence type="ECO:0000256" key="6">
    <source>
        <dbReference type="ARBA" id="ARBA00035206"/>
    </source>
</evidence>
<dbReference type="CDD" id="cd06089">
    <property type="entry name" value="KOW_RPL26"/>
    <property type="match status" value="1"/>
</dbReference>
<comment type="caution">
    <text evidence="11">The sequence shown here is derived from an EMBL/GenBank/DDBJ whole genome shotgun (WGS) entry which is preliminary data.</text>
</comment>
<dbReference type="GO" id="GO:0005840">
    <property type="term" value="C:ribosome"/>
    <property type="evidence" value="ECO:0007669"/>
    <property type="project" value="UniProtKB-KW"/>
</dbReference>
<dbReference type="GO" id="GO:0019843">
    <property type="term" value="F:rRNA binding"/>
    <property type="evidence" value="ECO:0007669"/>
    <property type="project" value="UniProtKB-UniRule"/>
</dbReference>
<dbReference type="InterPro" id="IPR005825">
    <property type="entry name" value="Ribosomal_uL24_CS"/>
</dbReference>
<comment type="subunit">
    <text evidence="8">Part of the 50S ribosomal subunit.</text>
</comment>
<dbReference type="OrthoDB" id="9807419at2"/>
<evidence type="ECO:0000256" key="7">
    <source>
        <dbReference type="ARBA" id="ARBA00058688"/>
    </source>
</evidence>
<dbReference type="SUPFAM" id="SSF50104">
    <property type="entry name" value="Translation proteins SH3-like domain"/>
    <property type="match status" value="1"/>
</dbReference>